<keyword evidence="1" id="KW-0472">Membrane</keyword>
<accession>A0A2W5EHK9</accession>
<protein>
    <submittedName>
        <fullName evidence="2">Uncharacterized protein</fullName>
    </submittedName>
</protein>
<organism evidence="2 3">
    <name type="scientific">Pseudopedobacter saltans</name>
    <dbReference type="NCBI Taxonomy" id="151895"/>
    <lineage>
        <taxon>Bacteria</taxon>
        <taxon>Pseudomonadati</taxon>
        <taxon>Bacteroidota</taxon>
        <taxon>Sphingobacteriia</taxon>
        <taxon>Sphingobacteriales</taxon>
        <taxon>Sphingobacteriaceae</taxon>
        <taxon>Pseudopedobacter</taxon>
    </lineage>
</organism>
<dbReference type="Gene3D" id="2.40.160.50">
    <property type="entry name" value="membrane protein fhac: a member of the omp85/tpsb transporter family"/>
    <property type="match status" value="1"/>
</dbReference>
<dbReference type="EMBL" id="QFOI01000363">
    <property type="protein sequence ID" value="PZP43621.1"/>
    <property type="molecule type" value="Genomic_DNA"/>
</dbReference>
<name>A0A2W5EHK9_9SPHI</name>
<sequence length="444" mass="49913">MRKTTANKRNYLVVIIGIFFALNIPIVNYAQQDSLSQKHISDSLKVDSLKKQNEILLQQQTDIADVYQSIFHPHRQKDSTRKRSPITIIPNIAANPTIGLQGGIKAVAGKVLGHVPGTYMSVAATSASATTKNILYFYIVHNIFTPGNKWNLQGSLVASKSVNPDFGMGIGNGSKDNATDEILTNPSRKPYVWKSEYYNFREKVYRKINGNLFLGAGAEFNIRRKMTNPNGVAFDKTPMGIYSTKYGFDSTKYMSNGFLANVEYTTRDNINRPYKGFYLDMGIRLNQTWIGSDKNALQFTGDVRKYFSLSEKNPETVLALWAWGSSVLTGHLPYLELPGTGRDPSFRSGRGYVVGYFRGTHFFYSEGEFRFPITRNKLFSGVTFFSMESANDMAQIKIFDVWKPAGGFGLRVLFNKATRTNLCLDYAWGSYGQKGFFLGLNEAF</sequence>
<dbReference type="AlphaFoldDB" id="A0A2W5EHK9"/>
<reference evidence="2 3" key="1">
    <citation type="submission" date="2017-11" db="EMBL/GenBank/DDBJ databases">
        <title>Infants hospitalized years apart are colonized by the same room-sourced microbial strains.</title>
        <authorList>
            <person name="Brooks B."/>
            <person name="Olm M.R."/>
            <person name="Firek B.A."/>
            <person name="Baker R."/>
            <person name="Thomas B.C."/>
            <person name="Morowitz M.J."/>
            <person name="Banfield J.F."/>
        </authorList>
    </citation>
    <scope>NUCLEOTIDE SEQUENCE [LARGE SCALE GENOMIC DNA]</scope>
    <source>
        <strain evidence="2">S2_009_000_R2_76</strain>
    </source>
</reference>
<evidence type="ECO:0000313" key="2">
    <source>
        <dbReference type="EMBL" id="PZP43621.1"/>
    </source>
</evidence>
<comment type="caution">
    <text evidence="2">The sequence shown here is derived from an EMBL/GenBank/DDBJ whole genome shotgun (WGS) entry which is preliminary data.</text>
</comment>
<feature type="transmembrane region" description="Helical" evidence="1">
    <location>
        <begin position="12"/>
        <end position="30"/>
    </location>
</feature>
<dbReference type="Proteomes" id="UP000249645">
    <property type="component" value="Unassembled WGS sequence"/>
</dbReference>
<evidence type="ECO:0000313" key="3">
    <source>
        <dbReference type="Proteomes" id="UP000249645"/>
    </source>
</evidence>
<gene>
    <name evidence="2" type="ORF">DI598_15570</name>
</gene>
<evidence type="ECO:0000256" key="1">
    <source>
        <dbReference type="SAM" id="Phobius"/>
    </source>
</evidence>
<keyword evidence="1" id="KW-1133">Transmembrane helix</keyword>
<keyword evidence="1" id="KW-0812">Transmembrane</keyword>
<proteinExistence type="predicted"/>